<dbReference type="InterPro" id="IPR015496">
    <property type="entry name" value="Ubiquilin"/>
</dbReference>
<dbReference type="Proteomes" id="UP000029965">
    <property type="component" value="Chromosome 20"/>
</dbReference>
<dbReference type="CDD" id="cd01810">
    <property type="entry name" value="Ubl2_ISG15"/>
    <property type="match status" value="1"/>
</dbReference>
<dbReference type="Pfam" id="PF00240">
    <property type="entry name" value="ubiquitin"/>
    <property type="match status" value="2"/>
</dbReference>
<sequence>MSWDLKVKMLGGNEFQVSLSSSMSVSELKAKIAQKIGVHAFQQRLAVHPSGATLQDRVPLANQGLGPGSTVLLVVDRCDEPLSILVRNDKGRSSTYEVQLTQTVAHLKQQVSRQEGVQDDLFWLTFEGKPLENQLPLGEYGLKPLSTVFMNLRLRGGGTEPGGQS</sequence>
<dbReference type="GO" id="GO:0042742">
    <property type="term" value="P:defense response to bacterium"/>
    <property type="evidence" value="ECO:0007669"/>
    <property type="project" value="Ensembl"/>
</dbReference>
<dbReference type="GO" id="GO:0030501">
    <property type="term" value="P:positive regulation of bone mineralization"/>
    <property type="evidence" value="ECO:0007669"/>
    <property type="project" value="Ensembl"/>
</dbReference>
<evidence type="ECO:0000256" key="9">
    <source>
        <dbReference type="ARBA" id="ARBA00023118"/>
    </source>
</evidence>
<dbReference type="OrthoDB" id="1885901at2759"/>
<keyword evidence="6" id="KW-0677">Repeat</keyword>
<dbReference type="InterPro" id="IPR019956">
    <property type="entry name" value="Ubiquitin_dom"/>
</dbReference>
<dbReference type="GeneTree" id="ENSGT00940000162007"/>
<keyword evidence="4" id="KW-1017">Isopeptide bond</keyword>
<evidence type="ECO:0000313" key="17">
    <source>
        <dbReference type="Proteomes" id="UP000029965"/>
    </source>
</evidence>
<protein>
    <recommendedName>
        <fullName evidence="11">Ubiquitin-like protein ISG15</fullName>
    </recommendedName>
    <alternativeName>
        <fullName evidence="13">Interferon-induced 15 kDa protein</fullName>
    </alternativeName>
    <alternativeName>
        <fullName evidence="14">Interferon-induced 17 kDa protein</fullName>
    </alternativeName>
    <alternativeName>
        <fullName evidence="12">Ubiquitin cross-reactive protein</fullName>
    </alternativeName>
</protein>
<evidence type="ECO:0000256" key="4">
    <source>
        <dbReference type="ARBA" id="ARBA00022499"/>
    </source>
</evidence>
<dbReference type="BioGRID-ORCS" id="103225828">
    <property type="hits" value="0 hits in 9 CRISPR screens"/>
</dbReference>
<evidence type="ECO:0000256" key="3">
    <source>
        <dbReference type="ARBA" id="ARBA00022490"/>
    </source>
</evidence>
<dbReference type="GO" id="GO:0006511">
    <property type="term" value="P:ubiquitin-dependent protein catabolic process"/>
    <property type="evidence" value="ECO:0007669"/>
    <property type="project" value="TreeGrafter"/>
</dbReference>
<keyword evidence="3" id="KW-0963">Cytoplasm</keyword>
<dbReference type="SUPFAM" id="SSF54236">
    <property type="entry name" value="Ubiquitin-like"/>
    <property type="match status" value="2"/>
</dbReference>
<evidence type="ECO:0000256" key="12">
    <source>
        <dbReference type="ARBA" id="ARBA00075855"/>
    </source>
</evidence>
<dbReference type="GO" id="GO:0045648">
    <property type="term" value="P:positive regulation of erythrocyte differentiation"/>
    <property type="evidence" value="ECO:0007669"/>
    <property type="project" value="Ensembl"/>
</dbReference>
<feature type="domain" description="Ubiquitin-like" evidence="15">
    <location>
        <begin position="3"/>
        <end position="80"/>
    </location>
</feature>
<dbReference type="GO" id="GO:0034340">
    <property type="term" value="P:response to type I interferon"/>
    <property type="evidence" value="ECO:0007669"/>
    <property type="project" value="Ensembl"/>
</dbReference>
<dbReference type="GO" id="GO:0005829">
    <property type="term" value="C:cytosol"/>
    <property type="evidence" value="ECO:0007669"/>
    <property type="project" value="TreeGrafter"/>
</dbReference>
<dbReference type="STRING" id="60711.ENSCSAP00000017337"/>
<evidence type="ECO:0000256" key="11">
    <source>
        <dbReference type="ARBA" id="ARBA00072706"/>
    </source>
</evidence>
<evidence type="ECO:0000256" key="8">
    <source>
        <dbReference type="ARBA" id="ARBA00022799"/>
    </source>
</evidence>
<dbReference type="GO" id="GO:0032020">
    <property type="term" value="P:ISG15-protein conjugation"/>
    <property type="evidence" value="ECO:0007669"/>
    <property type="project" value="Ensembl"/>
</dbReference>
<feature type="domain" description="Ubiquitin-like" evidence="15">
    <location>
        <begin position="82"/>
        <end position="157"/>
    </location>
</feature>
<organism evidence="16 17">
    <name type="scientific">Chlorocebus sabaeus</name>
    <name type="common">Green monkey</name>
    <name type="synonym">Simia sabaea</name>
    <dbReference type="NCBI Taxonomy" id="60711"/>
    <lineage>
        <taxon>Eukaryota</taxon>
        <taxon>Metazoa</taxon>
        <taxon>Chordata</taxon>
        <taxon>Craniata</taxon>
        <taxon>Vertebrata</taxon>
        <taxon>Euteleostomi</taxon>
        <taxon>Mammalia</taxon>
        <taxon>Eutheria</taxon>
        <taxon>Euarchontoglires</taxon>
        <taxon>Primates</taxon>
        <taxon>Haplorrhini</taxon>
        <taxon>Catarrhini</taxon>
        <taxon>Cercopithecidae</taxon>
        <taxon>Cercopithecinae</taxon>
        <taxon>Chlorocebus</taxon>
    </lineage>
</organism>
<keyword evidence="10" id="KW-1015">Disulfide bond</keyword>
<dbReference type="FunFam" id="3.10.20.90:FF:000240">
    <property type="entry name" value="ISG15 ubiquitin-like modifier"/>
    <property type="match status" value="1"/>
</dbReference>
<dbReference type="GO" id="GO:0005178">
    <property type="term" value="F:integrin binding"/>
    <property type="evidence" value="ECO:0007669"/>
    <property type="project" value="Ensembl"/>
</dbReference>
<evidence type="ECO:0000256" key="7">
    <source>
        <dbReference type="ARBA" id="ARBA00022786"/>
    </source>
</evidence>
<dbReference type="PANTHER" id="PTHR10677:SF16">
    <property type="entry name" value="UBIQUILIN-1"/>
    <property type="match status" value="1"/>
</dbReference>
<reference evidence="16 17" key="1">
    <citation type="submission" date="2014-03" db="EMBL/GenBank/DDBJ databases">
        <authorList>
            <person name="Warren W."/>
            <person name="Wilson R.K."/>
        </authorList>
    </citation>
    <scope>NUCLEOTIDE SEQUENCE</scope>
</reference>
<evidence type="ECO:0000256" key="1">
    <source>
        <dbReference type="ARBA" id="ARBA00004496"/>
    </source>
</evidence>
<dbReference type="InterPro" id="IPR000626">
    <property type="entry name" value="Ubiquitin-like_dom"/>
</dbReference>
<dbReference type="GO" id="GO:0032729">
    <property type="term" value="P:positive regulation of type II interferon production"/>
    <property type="evidence" value="ECO:0007669"/>
    <property type="project" value="Ensembl"/>
</dbReference>
<dbReference type="InterPro" id="IPR029071">
    <property type="entry name" value="Ubiquitin-like_domsf"/>
</dbReference>
<dbReference type="jPOST" id="A0A0D9S8Z8"/>
<dbReference type="SMART" id="SM00213">
    <property type="entry name" value="UBQ"/>
    <property type="match status" value="2"/>
</dbReference>
<keyword evidence="17" id="KW-1185">Reference proteome</keyword>
<dbReference type="GO" id="GO:0005576">
    <property type="term" value="C:extracellular region"/>
    <property type="evidence" value="ECO:0007669"/>
    <property type="project" value="UniProtKB-SubCell"/>
</dbReference>
<gene>
    <name evidence="16" type="primary">ISG15</name>
</gene>
<dbReference type="FunFam" id="3.10.20.90:FF:000264">
    <property type="entry name" value="ISG15 ubiquitin-like modifier"/>
    <property type="match status" value="1"/>
</dbReference>
<evidence type="ECO:0000256" key="6">
    <source>
        <dbReference type="ARBA" id="ARBA00022737"/>
    </source>
</evidence>
<dbReference type="GO" id="GO:0031593">
    <property type="term" value="F:polyubiquitin modification-dependent protein binding"/>
    <property type="evidence" value="ECO:0007669"/>
    <property type="project" value="TreeGrafter"/>
</dbReference>
<dbReference type="Gene3D" id="3.10.20.90">
    <property type="entry name" value="Phosphatidylinositol 3-kinase Catalytic Subunit, Chain A, domain 1"/>
    <property type="match status" value="2"/>
</dbReference>
<dbReference type="GeneID" id="103225828"/>
<dbReference type="GO" id="GO:0060339">
    <property type="term" value="P:negative regulation of type I interferon-mediated signaling pathway"/>
    <property type="evidence" value="ECO:0007669"/>
    <property type="project" value="Ensembl"/>
</dbReference>
<dbReference type="GO" id="GO:0032728">
    <property type="term" value="P:positive regulation of interferon-beta production"/>
    <property type="evidence" value="ECO:0007669"/>
    <property type="project" value="Ensembl"/>
</dbReference>
<keyword evidence="7" id="KW-0833">Ubl conjugation pathway</keyword>
<evidence type="ECO:0000256" key="13">
    <source>
        <dbReference type="ARBA" id="ARBA00082762"/>
    </source>
</evidence>
<evidence type="ECO:0000259" key="15">
    <source>
        <dbReference type="PROSITE" id="PS50053"/>
    </source>
</evidence>
<dbReference type="PROSITE" id="PS50053">
    <property type="entry name" value="UBIQUITIN_2"/>
    <property type="match status" value="2"/>
</dbReference>
<dbReference type="AlphaFoldDB" id="A0A0D9S8Z8"/>
<evidence type="ECO:0000256" key="2">
    <source>
        <dbReference type="ARBA" id="ARBA00004613"/>
    </source>
</evidence>
<dbReference type="PANTHER" id="PTHR10677">
    <property type="entry name" value="UBIQUILIN"/>
    <property type="match status" value="1"/>
</dbReference>
<dbReference type="Ensembl" id="ENSCSAT00000017866.1">
    <property type="protein sequence ID" value="ENSCSAP00000017337.1"/>
    <property type="gene ID" value="ENSCSAG00000000669.1"/>
</dbReference>
<dbReference type="CTD" id="9636"/>
<evidence type="ECO:0000313" key="16">
    <source>
        <dbReference type="Ensembl" id="ENSCSAP00000017337.1"/>
    </source>
</evidence>
<dbReference type="OMA" id="CTVYMNL"/>
<dbReference type="RefSeq" id="XP_072864081.1">
    <property type="nucleotide sequence ID" value="XM_073007980.1"/>
</dbReference>
<evidence type="ECO:0000256" key="5">
    <source>
        <dbReference type="ARBA" id="ARBA00022525"/>
    </source>
</evidence>
<accession>A0A0D9S8Z8</accession>
<dbReference type="eggNOG" id="KOG0001">
    <property type="taxonomic scope" value="Eukaryota"/>
</dbReference>
<keyword evidence="5" id="KW-0964">Secreted</keyword>
<dbReference type="GO" id="GO:0031386">
    <property type="term" value="F:protein tag activity"/>
    <property type="evidence" value="ECO:0007669"/>
    <property type="project" value="Ensembl"/>
</dbReference>
<comment type="subcellular location">
    <subcellularLocation>
        <location evidence="1">Cytoplasm</location>
    </subcellularLocation>
    <subcellularLocation>
        <location evidence="2">Secreted</location>
    </subcellularLocation>
</comment>
<dbReference type="EMBL" id="AQIB01136047">
    <property type="status" value="NOT_ANNOTATED_CDS"/>
    <property type="molecule type" value="Genomic_DNA"/>
</dbReference>
<dbReference type="GO" id="GO:0070585">
    <property type="term" value="P:protein localization to mitochondrion"/>
    <property type="evidence" value="ECO:0007669"/>
    <property type="project" value="Ensembl"/>
</dbReference>
<dbReference type="GO" id="GO:0045071">
    <property type="term" value="P:negative regulation of viral genome replication"/>
    <property type="evidence" value="ECO:0007669"/>
    <property type="project" value="Ensembl"/>
</dbReference>
<dbReference type="PRINTS" id="PR00348">
    <property type="entry name" value="UBIQUITIN"/>
</dbReference>
<name>A0A0D9S8Z8_CHLSB</name>
<dbReference type="GO" id="GO:0031397">
    <property type="term" value="P:negative regulation of protein ubiquitination"/>
    <property type="evidence" value="ECO:0007669"/>
    <property type="project" value="Ensembl"/>
</dbReference>
<proteinExistence type="predicted"/>
<reference evidence="16" key="3">
    <citation type="submission" date="2025-09" db="UniProtKB">
        <authorList>
            <consortium name="Ensembl"/>
        </authorList>
    </citation>
    <scope>IDENTIFICATION</scope>
</reference>
<dbReference type="Bgee" id="ENSCSAG00000000669">
    <property type="expression patterns" value="Expressed in liver and 6 other cell types or tissues"/>
</dbReference>
<dbReference type="GO" id="GO:0007229">
    <property type="term" value="P:integrin-mediated signaling pathway"/>
    <property type="evidence" value="ECO:0007669"/>
    <property type="project" value="Ensembl"/>
</dbReference>
<evidence type="ECO:0000256" key="14">
    <source>
        <dbReference type="ARBA" id="ARBA00083887"/>
    </source>
</evidence>
<dbReference type="GO" id="GO:0032461">
    <property type="term" value="P:positive regulation of protein oligomerization"/>
    <property type="evidence" value="ECO:0007669"/>
    <property type="project" value="Ensembl"/>
</dbReference>
<reference evidence="16" key="2">
    <citation type="submission" date="2025-08" db="UniProtKB">
        <authorList>
            <consortium name="Ensembl"/>
        </authorList>
    </citation>
    <scope>IDENTIFICATION</scope>
</reference>
<dbReference type="GO" id="GO:0032733">
    <property type="term" value="P:positive regulation of interleukin-10 production"/>
    <property type="evidence" value="ECO:0007669"/>
    <property type="project" value="Ensembl"/>
</dbReference>
<evidence type="ECO:0000256" key="10">
    <source>
        <dbReference type="ARBA" id="ARBA00023157"/>
    </source>
</evidence>
<dbReference type="RefSeq" id="XP_007979280.1">
    <property type="nucleotide sequence ID" value="XM_007981089.3"/>
</dbReference>
<keyword evidence="8" id="KW-0702">S-nitrosylation</keyword>
<dbReference type="GO" id="GO:0051607">
    <property type="term" value="P:defense response to virus"/>
    <property type="evidence" value="ECO:0007669"/>
    <property type="project" value="UniProtKB-KW"/>
</dbReference>
<dbReference type="KEGG" id="csab:103225828"/>
<keyword evidence="9" id="KW-0051">Antiviral defense</keyword>